<accession>A0A6C0IIR1</accession>
<organism evidence="1">
    <name type="scientific">viral metagenome</name>
    <dbReference type="NCBI Taxonomy" id="1070528"/>
    <lineage>
        <taxon>unclassified sequences</taxon>
        <taxon>metagenomes</taxon>
        <taxon>organismal metagenomes</taxon>
    </lineage>
</organism>
<name>A0A6C0IIR1_9ZZZZ</name>
<protein>
    <submittedName>
        <fullName evidence="1">Uncharacterized protein</fullName>
    </submittedName>
</protein>
<reference evidence="1" key="1">
    <citation type="journal article" date="2020" name="Nature">
        <title>Giant virus diversity and host interactions through global metagenomics.</title>
        <authorList>
            <person name="Schulz F."/>
            <person name="Roux S."/>
            <person name="Paez-Espino D."/>
            <person name="Jungbluth S."/>
            <person name="Walsh D.A."/>
            <person name="Denef V.J."/>
            <person name="McMahon K.D."/>
            <person name="Konstantinidis K.T."/>
            <person name="Eloe-Fadrosh E.A."/>
            <person name="Kyrpides N.C."/>
            <person name="Woyke T."/>
        </authorList>
    </citation>
    <scope>NUCLEOTIDE SEQUENCE</scope>
    <source>
        <strain evidence="1">GVMAG-M-3300023184-89</strain>
    </source>
</reference>
<dbReference type="EMBL" id="MN740195">
    <property type="protein sequence ID" value="QHT92872.1"/>
    <property type="molecule type" value="Genomic_DNA"/>
</dbReference>
<sequence length="295" mass="32472">MDFLTNWFQNINAKAESANNKQSNNKQSDCKPINYKESHYNQNKYKTCMLDQGKKLNNNQYKRAEALSSNVGVMNAPFGLYEGFISSNMTNSKNGSQLSDTTTLSDDFNKNIKRYETEEPIFIDETRNFMKLNDRNKNIKDEANLYKYGDNNSNEITYVKEGCYKSAGASGLEYQSDMTDVSVNTCKMKASDLGYSGFAIRKGAGGQLGCYLTKNIEGGKSGGIATKPVTSFAFQKSTTANKGGLLPNGQVGIYNNNVDTELVTDLTARAGCELKGGNVLINDKTLVASWGSNCK</sequence>
<dbReference type="AlphaFoldDB" id="A0A6C0IIR1"/>
<proteinExistence type="predicted"/>
<evidence type="ECO:0000313" key="1">
    <source>
        <dbReference type="EMBL" id="QHT92872.1"/>
    </source>
</evidence>